<dbReference type="AlphaFoldDB" id="A0A8J4YGX7"/>
<protein>
    <submittedName>
        <fullName evidence="2">Uncharacterized protein</fullName>
    </submittedName>
</protein>
<proteinExistence type="predicted"/>
<accession>A0A8J4YGX7</accession>
<gene>
    <name evidence="2" type="ORF">GWK47_044083</name>
</gene>
<dbReference type="EMBL" id="JACEEZ010009209">
    <property type="protein sequence ID" value="KAG0722664.1"/>
    <property type="molecule type" value="Genomic_DNA"/>
</dbReference>
<name>A0A8J4YGX7_CHIOP</name>
<dbReference type="OrthoDB" id="6618553at2759"/>
<evidence type="ECO:0000256" key="1">
    <source>
        <dbReference type="SAM" id="MobiDB-lite"/>
    </source>
</evidence>
<reference evidence="2" key="1">
    <citation type="submission" date="2020-07" db="EMBL/GenBank/DDBJ databases">
        <title>The High-quality genome of the commercially important snow crab, Chionoecetes opilio.</title>
        <authorList>
            <person name="Jeong J.-H."/>
            <person name="Ryu S."/>
        </authorList>
    </citation>
    <scope>NUCLEOTIDE SEQUENCE</scope>
    <source>
        <strain evidence="2">MADBK_172401_WGS</strain>
        <tissue evidence="2">Digestive gland</tissue>
    </source>
</reference>
<feature type="region of interest" description="Disordered" evidence="1">
    <location>
        <begin position="12"/>
        <end position="55"/>
    </location>
</feature>
<keyword evidence="3" id="KW-1185">Reference proteome</keyword>
<sequence>MVLGAFGGTVFPWEHAAPRDDGPPPLRPPRAPTHPPRVHVQPQPRSTSLTRYDERDDDVEKGHIEAVPAGEPTEWCPNGGIAKKGGTPRRTVTFSALPGEPRGHTTPDPLQIVSSVPKITFKTGGRYRVPQAPLAGRAASHNIHPPRGRTFSRRTPRGKLRFAGRVTKRLTTPSPTARKLKCVDDTLPHDSSVTTPSGTHTIFSRGAGGGVTLHLKIFPLRRSVTFAGYLLGGKGTSQPRPV</sequence>
<feature type="region of interest" description="Disordered" evidence="1">
    <location>
        <begin position="69"/>
        <end position="89"/>
    </location>
</feature>
<dbReference type="Proteomes" id="UP000770661">
    <property type="component" value="Unassembled WGS sequence"/>
</dbReference>
<evidence type="ECO:0000313" key="3">
    <source>
        <dbReference type="Proteomes" id="UP000770661"/>
    </source>
</evidence>
<organism evidence="2 3">
    <name type="scientific">Chionoecetes opilio</name>
    <name type="common">Atlantic snow crab</name>
    <name type="synonym">Cancer opilio</name>
    <dbReference type="NCBI Taxonomy" id="41210"/>
    <lineage>
        <taxon>Eukaryota</taxon>
        <taxon>Metazoa</taxon>
        <taxon>Ecdysozoa</taxon>
        <taxon>Arthropoda</taxon>
        <taxon>Crustacea</taxon>
        <taxon>Multicrustacea</taxon>
        <taxon>Malacostraca</taxon>
        <taxon>Eumalacostraca</taxon>
        <taxon>Eucarida</taxon>
        <taxon>Decapoda</taxon>
        <taxon>Pleocyemata</taxon>
        <taxon>Brachyura</taxon>
        <taxon>Eubrachyura</taxon>
        <taxon>Majoidea</taxon>
        <taxon>Majidae</taxon>
        <taxon>Chionoecetes</taxon>
    </lineage>
</organism>
<comment type="caution">
    <text evidence="2">The sequence shown here is derived from an EMBL/GenBank/DDBJ whole genome shotgun (WGS) entry which is preliminary data.</text>
</comment>
<evidence type="ECO:0000313" key="2">
    <source>
        <dbReference type="EMBL" id="KAG0722664.1"/>
    </source>
</evidence>
<feature type="compositionally biased region" description="Pro residues" evidence="1">
    <location>
        <begin position="23"/>
        <end position="35"/>
    </location>
</feature>